<evidence type="ECO:0000313" key="2">
    <source>
        <dbReference type="EMBL" id="TDL28621.1"/>
    </source>
</evidence>
<feature type="compositionally biased region" description="Basic residues" evidence="1">
    <location>
        <begin position="324"/>
        <end position="335"/>
    </location>
</feature>
<sequence length="482" mass="52356">MVSSNSHHRRQRSSSNPFVDPIVPAPYSHSDSTNLPRSAPPFRSRTMPESPAVHDPRPVDPSPRVKAPSPSRRSYSQDSVTQAARLVEKARTKTPKKGSTHADVIDRLDFTGVGPMFHHDGPFDACAPSRNRHKTKAPMLAWSRQSEEQDEPMSAAHLRAERRHAPVDNMAQSNDSPYPAFGAYNGPTDTYPRPKKQVDRIAEAWGIHEPEPYEEFMTAGGAKPEGETGLASAASSIYGGRESHNSSMTGTRNRGAREGRELREQFKEYLDDGRPAVKRTQTRTNLPPPQPIFLPNSSNDADADLASLPQVSPGLPSAGTGQPKRSKSLMHKIRKMRDAPNVPVDSAEVDDASPPSSLENYAAATPIPDKDTRPGRPAHRSSNSFFGRFGRNTSGNRNPASPTSPTSEASENFVYVEDPKIKNKALPPRPPPLEDTGEKDGYFFDGPSNPIGATPGSPGGGVGRRTSILRKVKGVVRPGGKQ</sequence>
<dbReference type="STRING" id="50990.A0A4Y7QN05"/>
<feature type="compositionally biased region" description="Polar residues" evidence="1">
    <location>
        <begin position="380"/>
        <end position="397"/>
    </location>
</feature>
<dbReference type="EMBL" id="ML170157">
    <property type="protein sequence ID" value="TDL28621.1"/>
    <property type="molecule type" value="Genomic_DNA"/>
</dbReference>
<dbReference type="Proteomes" id="UP000294933">
    <property type="component" value="Unassembled WGS sequence"/>
</dbReference>
<dbReference type="OrthoDB" id="5352132at2759"/>
<keyword evidence="3" id="KW-1185">Reference proteome</keyword>
<feature type="compositionally biased region" description="Low complexity" evidence="1">
    <location>
        <begin position="398"/>
        <end position="412"/>
    </location>
</feature>
<proteinExistence type="predicted"/>
<evidence type="ECO:0000313" key="3">
    <source>
        <dbReference type="Proteomes" id="UP000294933"/>
    </source>
</evidence>
<name>A0A4Y7QN05_9AGAM</name>
<feature type="region of interest" description="Disordered" evidence="1">
    <location>
        <begin position="168"/>
        <end position="194"/>
    </location>
</feature>
<dbReference type="PANTHER" id="PTHR28307">
    <property type="entry name" value="PROTEIN PAL1"/>
    <property type="match status" value="1"/>
</dbReference>
<dbReference type="Pfam" id="PF08316">
    <property type="entry name" value="Pal1"/>
    <property type="match status" value="1"/>
</dbReference>
<accession>A0A4Y7QN05</accession>
<feature type="compositionally biased region" description="Basic residues" evidence="1">
    <location>
        <begin position="1"/>
        <end position="12"/>
    </location>
</feature>
<evidence type="ECO:0000256" key="1">
    <source>
        <dbReference type="SAM" id="MobiDB-lite"/>
    </source>
</evidence>
<dbReference type="GO" id="GO:0005737">
    <property type="term" value="C:cytoplasm"/>
    <property type="evidence" value="ECO:0007669"/>
    <property type="project" value="TreeGrafter"/>
</dbReference>
<feature type="region of interest" description="Disordered" evidence="1">
    <location>
        <begin position="217"/>
        <end position="482"/>
    </location>
</feature>
<dbReference type="AlphaFoldDB" id="A0A4Y7QN05"/>
<protein>
    <recommendedName>
        <fullName evidence="4">Pal1-domain-containing protein</fullName>
    </recommendedName>
</protein>
<gene>
    <name evidence="2" type="ORF">BD410DRAFT_234577</name>
</gene>
<organism evidence="2 3">
    <name type="scientific">Rickenella mellea</name>
    <dbReference type="NCBI Taxonomy" id="50990"/>
    <lineage>
        <taxon>Eukaryota</taxon>
        <taxon>Fungi</taxon>
        <taxon>Dikarya</taxon>
        <taxon>Basidiomycota</taxon>
        <taxon>Agaricomycotina</taxon>
        <taxon>Agaricomycetes</taxon>
        <taxon>Hymenochaetales</taxon>
        <taxon>Rickenellaceae</taxon>
        <taxon>Rickenella</taxon>
    </lineage>
</organism>
<dbReference type="InterPro" id="IPR013226">
    <property type="entry name" value="Pal1"/>
</dbReference>
<feature type="compositionally biased region" description="Basic and acidic residues" evidence="1">
    <location>
        <begin position="255"/>
        <end position="275"/>
    </location>
</feature>
<feature type="region of interest" description="Disordered" evidence="1">
    <location>
        <begin position="1"/>
        <end position="81"/>
    </location>
</feature>
<dbReference type="PANTHER" id="PTHR28307:SF2">
    <property type="entry name" value="PROTEIN PAL1"/>
    <property type="match status" value="1"/>
</dbReference>
<dbReference type="VEuPathDB" id="FungiDB:BD410DRAFT_234577"/>
<reference evidence="2 3" key="1">
    <citation type="submission" date="2018-06" db="EMBL/GenBank/DDBJ databases">
        <title>A transcriptomic atlas of mushroom development highlights an independent origin of complex multicellularity.</title>
        <authorList>
            <consortium name="DOE Joint Genome Institute"/>
            <person name="Krizsan K."/>
            <person name="Almasi E."/>
            <person name="Merenyi Z."/>
            <person name="Sahu N."/>
            <person name="Viragh M."/>
            <person name="Koszo T."/>
            <person name="Mondo S."/>
            <person name="Kiss B."/>
            <person name="Balint B."/>
            <person name="Kues U."/>
            <person name="Barry K."/>
            <person name="Hegedus J.C."/>
            <person name="Henrissat B."/>
            <person name="Johnson J."/>
            <person name="Lipzen A."/>
            <person name="Ohm R."/>
            <person name="Nagy I."/>
            <person name="Pangilinan J."/>
            <person name="Yan J."/>
            <person name="Xiong Y."/>
            <person name="Grigoriev I.V."/>
            <person name="Hibbett D.S."/>
            <person name="Nagy L.G."/>
        </authorList>
    </citation>
    <scope>NUCLEOTIDE SEQUENCE [LARGE SCALE GENOMIC DNA]</scope>
    <source>
        <strain evidence="2 3">SZMC22713</strain>
    </source>
</reference>
<feature type="compositionally biased region" description="Polar residues" evidence="1">
    <location>
        <begin position="71"/>
        <end position="81"/>
    </location>
</feature>
<evidence type="ECO:0008006" key="4">
    <source>
        <dbReference type="Google" id="ProtNLM"/>
    </source>
</evidence>